<keyword evidence="10" id="KW-0030">Aminoacyl-tRNA synthetase</keyword>
<dbReference type="InterPro" id="IPR036690">
    <property type="entry name" value="Fdx_antiC-bd_sf"/>
</dbReference>
<organism evidence="16 17">
    <name type="scientific">Plasmodium ovale</name>
    <name type="common">malaria parasite P. ovale</name>
    <dbReference type="NCBI Taxonomy" id="36330"/>
    <lineage>
        <taxon>Eukaryota</taxon>
        <taxon>Sar</taxon>
        <taxon>Alveolata</taxon>
        <taxon>Apicomplexa</taxon>
        <taxon>Aconoidasida</taxon>
        <taxon>Haemosporida</taxon>
        <taxon>Plasmodiidae</taxon>
        <taxon>Plasmodium</taxon>
        <taxon>Plasmodium (Plasmodium)</taxon>
    </lineage>
</organism>
<keyword evidence="8" id="KW-0809">Transit peptide</keyword>
<evidence type="ECO:0000259" key="15">
    <source>
        <dbReference type="PROSITE" id="PS51447"/>
    </source>
</evidence>
<dbReference type="PROSITE" id="PS50862">
    <property type="entry name" value="AA_TRNA_LIGASE_II"/>
    <property type="match status" value="1"/>
</dbReference>
<keyword evidence="7" id="KW-0648">Protein biosynthesis</keyword>
<keyword evidence="13" id="KW-1133">Transmembrane helix</keyword>
<reference evidence="16 17" key="1">
    <citation type="submission" date="2016-06" db="EMBL/GenBank/DDBJ databases">
        <authorList>
            <consortium name="Pathogen Informatics"/>
        </authorList>
    </citation>
    <scope>NUCLEOTIDE SEQUENCE [LARGE SCALE GENOMIC DNA]</scope>
    <source>
        <strain evidence="16">PowCR01</strain>
    </source>
</reference>
<dbReference type="VEuPathDB" id="PlasmoDB:PocGH01_11052900"/>
<dbReference type="OrthoDB" id="4457at2759"/>
<dbReference type="GO" id="GO:0006432">
    <property type="term" value="P:phenylalanyl-tRNA aminoacylation"/>
    <property type="evidence" value="ECO:0007669"/>
    <property type="project" value="TreeGrafter"/>
</dbReference>
<gene>
    <name evidence="16" type="primary">mFRS</name>
    <name evidence="16" type="ORF">POWCR01_110047000</name>
</gene>
<dbReference type="InterPro" id="IPR002319">
    <property type="entry name" value="Phenylalanyl-tRNA_Synthase"/>
</dbReference>
<comment type="catalytic activity">
    <reaction evidence="12">
        <text>tRNA(Phe) + L-phenylalanine + ATP = L-phenylalanyl-tRNA(Phe) + AMP + diphosphate + H(+)</text>
        <dbReference type="Rhea" id="RHEA:19413"/>
        <dbReference type="Rhea" id="RHEA-COMP:9668"/>
        <dbReference type="Rhea" id="RHEA-COMP:9699"/>
        <dbReference type="ChEBI" id="CHEBI:15378"/>
        <dbReference type="ChEBI" id="CHEBI:30616"/>
        <dbReference type="ChEBI" id="CHEBI:33019"/>
        <dbReference type="ChEBI" id="CHEBI:58095"/>
        <dbReference type="ChEBI" id="CHEBI:78442"/>
        <dbReference type="ChEBI" id="CHEBI:78531"/>
        <dbReference type="ChEBI" id="CHEBI:456215"/>
        <dbReference type="EC" id="6.1.1.20"/>
    </reaction>
</comment>
<accession>A0A1C3KUL2</accession>
<dbReference type="AlphaFoldDB" id="A0A1C3KUL2"/>
<evidence type="ECO:0000256" key="3">
    <source>
        <dbReference type="ARBA" id="ARBA00012814"/>
    </source>
</evidence>
<comment type="similarity">
    <text evidence="2">Belongs to the class-II aminoacyl-tRNA synthetase family.</text>
</comment>
<evidence type="ECO:0000256" key="2">
    <source>
        <dbReference type="ARBA" id="ARBA00008226"/>
    </source>
</evidence>
<name>A0A1C3KUL2_PLAOA</name>
<dbReference type="SUPFAM" id="SSF55681">
    <property type="entry name" value="Class II aaRS and biotin synthetases"/>
    <property type="match status" value="1"/>
</dbReference>
<dbReference type="PANTHER" id="PTHR11538">
    <property type="entry name" value="PHENYLALANYL-TRNA SYNTHETASE"/>
    <property type="match status" value="1"/>
</dbReference>
<feature type="transmembrane region" description="Helical" evidence="13">
    <location>
        <begin position="15"/>
        <end position="35"/>
    </location>
</feature>
<dbReference type="Proteomes" id="UP000243200">
    <property type="component" value="Chromosome 11"/>
</dbReference>
<evidence type="ECO:0000256" key="1">
    <source>
        <dbReference type="ARBA" id="ARBA00004305"/>
    </source>
</evidence>
<dbReference type="EC" id="6.1.1.20" evidence="3"/>
<dbReference type="SMART" id="SM00896">
    <property type="entry name" value="FDX-ACB"/>
    <property type="match status" value="1"/>
</dbReference>
<evidence type="ECO:0000256" key="10">
    <source>
        <dbReference type="ARBA" id="ARBA00023146"/>
    </source>
</evidence>
<keyword evidence="13" id="KW-0812">Transmembrane</keyword>
<keyword evidence="5" id="KW-0547">Nucleotide-binding</keyword>
<dbReference type="GO" id="GO:0005524">
    <property type="term" value="F:ATP binding"/>
    <property type="evidence" value="ECO:0007669"/>
    <property type="project" value="UniProtKB-KW"/>
</dbReference>
<evidence type="ECO:0000256" key="13">
    <source>
        <dbReference type="SAM" id="Phobius"/>
    </source>
</evidence>
<dbReference type="SUPFAM" id="SSF54991">
    <property type="entry name" value="Anticodon-binding domain of PheRS"/>
    <property type="match status" value="1"/>
</dbReference>
<evidence type="ECO:0000256" key="11">
    <source>
        <dbReference type="ARBA" id="ARBA00031194"/>
    </source>
</evidence>
<dbReference type="Gene3D" id="3.30.70.380">
    <property type="entry name" value="Ferrodoxin-fold anticodon-binding domain"/>
    <property type="match status" value="1"/>
</dbReference>
<dbReference type="GO" id="GO:0004826">
    <property type="term" value="F:phenylalanine-tRNA ligase activity"/>
    <property type="evidence" value="ECO:0007669"/>
    <property type="project" value="UniProtKB-EC"/>
</dbReference>
<evidence type="ECO:0000259" key="14">
    <source>
        <dbReference type="PROSITE" id="PS50862"/>
    </source>
</evidence>
<evidence type="ECO:0000313" key="17">
    <source>
        <dbReference type="Proteomes" id="UP000243200"/>
    </source>
</evidence>
<comment type="subcellular location">
    <subcellularLocation>
        <location evidence="1">Mitochondrion matrix</location>
    </subcellularLocation>
</comment>
<sequence length="562" mass="67045">MVKFLFFTKNCNKRVGGACIHVLFISSPFFFFSMVKEKKKKDGTLYTPLPTLFTHHKLYGKRRNYSFFFFFFYFIFFFSSRYKTVLNKTDMALLPQIVLSNEGRTLYKILNHPIRTIKNMIELFFFHFEKFDNLKSETSVKENFDDLFVPLVHPARNAKDTFYLDKNYIKNYYSYLQYCYSPFDKINPFYKYYLANKLLCHDKIKLKRTHMTTHLPDLLRKNHKNVIYTGTVYRRDEIDKYHFPIFHQTDGFLIQPQSFHVESDLKTKLEQLVYYLFGKKQVEMKWEHDTSFPFTDPSYELYIRGESRESSVGNGNADSSSGSDGRDSRGWVEILGCGKIKKEVIALSLYEKDINRIIEGEITLFDKELMSAINKYSYQKETDQQQPYWEWQKKSSLTNNLCNTVLNNRIEIKINAFLKTVHHEGWAFGIGLERLAMLLYDIHDIRLFWSKDKRFINQFKENEISLFIPFSNFPSVQKDISFYLNDKFKESAFFQICRDIAHENIEEVKKIDSYYNPKTKETSVCYRITYRSHNQNLTHKIVNDIQKKIVQVLIKECSVIIR</sequence>
<keyword evidence="9" id="KW-0496">Mitochondrion</keyword>
<dbReference type="InterPro" id="IPR006195">
    <property type="entry name" value="aa-tRNA-synth_II"/>
</dbReference>
<dbReference type="EMBL" id="LT594515">
    <property type="protein sequence ID" value="SBT77878.1"/>
    <property type="molecule type" value="Genomic_DNA"/>
</dbReference>
<feature type="domain" description="FDX-ACB" evidence="15">
    <location>
        <begin position="471"/>
        <end position="562"/>
    </location>
</feature>
<dbReference type="GO" id="GO:0000049">
    <property type="term" value="F:tRNA binding"/>
    <property type="evidence" value="ECO:0007669"/>
    <property type="project" value="InterPro"/>
</dbReference>
<evidence type="ECO:0000313" key="16">
    <source>
        <dbReference type="EMBL" id="SBT77878.1"/>
    </source>
</evidence>
<dbReference type="FunFam" id="3.30.70.380:FF:000002">
    <property type="entry name" value="phenylalanine--tRNA ligase, mitochondrial"/>
    <property type="match status" value="1"/>
</dbReference>
<dbReference type="GO" id="GO:0005759">
    <property type="term" value="C:mitochondrial matrix"/>
    <property type="evidence" value="ECO:0007669"/>
    <property type="project" value="UniProtKB-SubCell"/>
</dbReference>
<feature type="transmembrane region" description="Helical" evidence="13">
    <location>
        <begin position="65"/>
        <end position="82"/>
    </location>
</feature>
<dbReference type="Pfam" id="PF03147">
    <property type="entry name" value="FDX-ACB"/>
    <property type="match status" value="1"/>
</dbReference>
<dbReference type="VEuPathDB" id="PlasmoDB:POWCR01_110047000"/>
<dbReference type="InterPro" id="IPR005121">
    <property type="entry name" value="Fdx_antiC-bd"/>
</dbReference>
<dbReference type="InterPro" id="IPR045864">
    <property type="entry name" value="aa-tRNA-synth_II/BPL/LPL"/>
</dbReference>
<evidence type="ECO:0000256" key="8">
    <source>
        <dbReference type="ARBA" id="ARBA00022946"/>
    </source>
</evidence>
<evidence type="ECO:0000256" key="6">
    <source>
        <dbReference type="ARBA" id="ARBA00022840"/>
    </source>
</evidence>
<dbReference type="Pfam" id="PF01409">
    <property type="entry name" value="tRNA-synt_2d"/>
    <property type="match status" value="2"/>
</dbReference>
<evidence type="ECO:0000256" key="7">
    <source>
        <dbReference type="ARBA" id="ARBA00022917"/>
    </source>
</evidence>
<dbReference type="Gene3D" id="3.30.930.10">
    <property type="entry name" value="Bira Bifunctional Protein, Domain 2"/>
    <property type="match status" value="1"/>
</dbReference>
<evidence type="ECO:0000256" key="4">
    <source>
        <dbReference type="ARBA" id="ARBA00022598"/>
    </source>
</evidence>
<evidence type="ECO:0000256" key="9">
    <source>
        <dbReference type="ARBA" id="ARBA00023128"/>
    </source>
</evidence>
<dbReference type="PROSITE" id="PS51447">
    <property type="entry name" value="FDX_ACB"/>
    <property type="match status" value="1"/>
</dbReference>
<evidence type="ECO:0000256" key="5">
    <source>
        <dbReference type="ARBA" id="ARBA00022741"/>
    </source>
</evidence>
<keyword evidence="4 16" id="KW-0436">Ligase</keyword>
<feature type="domain" description="Aminoacyl-transfer RNA synthetases class-II family profile" evidence="14">
    <location>
        <begin position="230"/>
        <end position="469"/>
    </location>
</feature>
<dbReference type="PANTHER" id="PTHR11538:SF41">
    <property type="entry name" value="PHENYLALANINE--TRNA LIGASE, MITOCHONDRIAL"/>
    <property type="match status" value="1"/>
</dbReference>
<protein>
    <recommendedName>
        <fullName evidence="3">phenylalanine--tRNA ligase</fullName>
        <ecNumber evidence="3">6.1.1.20</ecNumber>
    </recommendedName>
    <alternativeName>
        <fullName evidence="11">Phenylalanyl-tRNA synthetase</fullName>
    </alternativeName>
</protein>
<evidence type="ECO:0000256" key="12">
    <source>
        <dbReference type="ARBA" id="ARBA00049255"/>
    </source>
</evidence>
<keyword evidence="6" id="KW-0067">ATP-binding</keyword>
<proteinExistence type="inferred from homology"/>
<keyword evidence="13" id="KW-0472">Membrane</keyword>